<evidence type="ECO:0000313" key="2">
    <source>
        <dbReference type="Proteomes" id="UP000655225"/>
    </source>
</evidence>
<dbReference type="Gene3D" id="3.90.660.10">
    <property type="match status" value="1"/>
</dbReference>
<gene>
    <name evidence="1" type="ORF">HHK36_022610</name>
</gene>
<dbReference type="Proteomes" id="UP000655225">
    <property type="component" value="Unassembled WGS sequence"/>
</dbReference>
<dbReference type="PANTHER" id="PTHR16128:SF8">
    <property type="entry name" value="EXPRESSED PROTEIN"/>
    <property type="match status" value="1"/>
</dbReference>
<sequence length="303" mass="33676">MQWKARDPPEETPEDPHTELLKKTFNQEQFIFTTPISKDPVVAINAQFFTVSDPWFSELVDGWMEKGLIRQCPGTIGELEVGGWFVPPHSSPPRYIGTIGELEVDGRFVPHLSSLPPGYRCVNGMCPLLDSILSQGKMCKLLAWFVRLTTDWKTNDGVPKPFQLGPCNGTNRLELSSMWAISIRATFEIPLPIPGSTVATRFKGAFVKGVDAVSWMANNTRKLFFSQSSSPHWDGQFSACEVTLVQYEDMGIHKDMAKLGVRHGMSGTVKKIHSGVSIRACKEVGGITVQKCTEGMDRHQDSC</sequence>
<reference evidence="1 2" key="1">
    <citation type="submission" date="2020-04" db="EMBL/GenBank/DDBJ databases">
        <title>Plant Genome Project.</title>
        <authorList>
            <person name="Zhang R.-G."/>
        </authorList>
    </citation>
    <scope>NUCLEOTIDE SEQUENCE [LARGE SCALE GENOMIC DNA]</scope>
    <source>
        <strain evidence="1">YNK0</strain>
        <tissue evidence="1">Leaf</tissue>
    </source>
</reference>
<dbReference type="EMBL" id="JABCRI010000016">
    <property type="protein sequence ID" value="KAF8392268.1"/>
    <property type="molecule type" value="Genomic_DNA"/>
</dbReference>
<protein>
    <submittedName>
        <fullName evidence="1">Uncharacterized protein</fullName>
    </submittedName>
</protein>
<name>A0A835D6A0_TETSI</name>
<dbReference type="AlphaFoldDB" id="A0A835D6A0"/>
<comment type="caution">
    <text evidence="1">The sequence shown here is derived from an EMBL/GenBank/DDBJ whole genome shotgun (WGS) entry which is preliminary data.</text>
</comment>
<organism evidence="1 2">
    <name type="scientific">Tetracentron sinense</name>
    <name type="common">Spur-leaf</name>
    <dbReference type="NCBI Taxonomy" id="13715"/>
    <lineage>
        <taxon>Eukaryota</taxon>
        <taxon>Viridiplantae</taxon>
        <taxon>Streptophyta</taxon>
        <taxon>Embryophyta</taxon>
        <taxon>Tracheophyta</taxon>
        <taxon>Spermatophyta</taxon>
        <taxon>Magnoliopsida</taxon>
        <taxon>Trochodendrales</taxon>
        <taxon>Trochodendraceae</taxon>
        <taxon>Tetracentron</taxon>
    </lineage>
</organism>
<keyword evidence="2" id="KW-1185">Reference proteome</keyword>
<dbReference type="PANTHER" id="PTHR16128">
    <property type="entry name" value="FAD/NAD(P)-BINDING OXIDOREDUCTASE FAMILY PROTEIN"/>
    <property type="match status" value="1"/>
</dbReference>
<accession>A0A835D6A0</accession>
<proteinExistence type="predicted"/>
<evidence type="ECO:0000313" key="1">
    <source>
        <dbReference type="EMBL" id="KAF8392268.1"/>
    </source>
</evidence>
<dbReference type="OrthoDB" id="417877at2759"/>